<organism evidence="2 3">
    <name type="scientific">Knoellia subterranea KCTC 19937</name>
    <dbReference type="NCBI Taxonomy" id="1385521"/>
    <lineage>
        <taxon>Bacteria</taxon>
        <taxon>Bacillati</taxon>
        <taxon>Actinomycetota</taxon>
        <taxon>Actinomycetes</taxon>
        <taxon>Micrococcales</taxon>
        <taxon>Intrasporangiaceae</taxon>
        <taxon>Knoellia</taxon>
    </lineage>
</organism>
<dbReference type="InterPro" id="IPR007899">
    <property type="entry name" value="CHAD_dom"/>
</dbReference>
<dbReference type="PROSITE" id="PS51708">
    <property type="entry name" value="CHAD"/>
    <property type="match status" value="1"/>
</dbReference>
<proteinExistence type="predicted"/>
<dbReference type="STRING" id="1385521.N803_09525"/>
<comment type="caution">
    <text evidence="2">The sequence shown here is derived from an EMBL/GenBank/DDBJ whole genome shotgun (WGS) entry which is preliminary data.</text>
</comment>
<dbReference type="Proteomes" id="UP000030011">
    <property type="component" value="Unassembled WGS sequence"/>
</dbReference>
<dbReference type="Pfam" id="PF05235">
    <property type="entry name" value="CHAD"/>
    <property type="match status" value="1"/>
</dbReference>
<dbReference type="SMART" id="SM00880">
    <property type="entry name" value="CHAD"/>
    <property type="match status" value="1"/>
</dbReference>
<dbReference type="Gene3D" id="1.40.20.10">
    <property type="entry name" value="CHAD domain"/>
    <property type="match status" value="1"/>
</dbReference>
<dbReference type="PANTHER" id="PTHR39339:SF1">
    <property type="entry name" value="CHAD DOMAIN-CONTAINING PROTEIN"/>
    <property type="match status" value="1"/>
</dbReference>
<keyword evidence="3" id="KW-1185">Reference proteome</keyword>
<dbReference type="InterPro" id="IPR038186">
    <property type="entry name" value="CHAD_dom_sf"/>
</dbReference>
<feature type="domain" description="CHAD" evidence="1">
    <location>
        <begin position="31"/>
        <end position="290"/>
    </location>
</feature>
<evidence type="ECO:0000259" key="1">
    <source>
        <dbReference type="PROSITE" id="PS51708"/>
    </source>
</evidence>
<evidence type="ECO:0000313" key="2">
    <source>
        <dbReference type="EMBL" id="KGN38314.1"/>
    </source>
</evidence>
<name>A0A0A0JNH4_9MICO</name>
<evidence type="ECO:0000313" key="3">
    <source>
        <dbReference type="Proteomes" id="UP000030011"/>
    </source>
</evidence>
<dbReference type="AlphaFoldDB" id="A0A0A0JNH4"/>
<dbReference type="eggNOG" id="COG5607">
    <property type="taxonomic scope" value="Bacteria"/>
</dbReference>
<sequence length="290" mass="32150">MPRAELLRLGLLVGEVARVASPPGAFGLTRDQTATEALDLIVRSCGQRILEQVDPLLAGRDAATLHDMRVGLRRLRAAFALLRRPLGDDDKLSWVSTETRDLAAPLGRARDLDITLSTHADLLSGSPRRKLHARREAAYDEVVDVVTSDRWRDLARHLDILLRHLPDQVPVDPPLAEAAAVALDRRFRRVRDRGADLARSSASHGHRVRIEAKKLRYGTQFFDGLYAVPAPFADAVESLQGSLGEWRDAEMSRHLLASVGAPTPDVDRSALLQRAVTAHDDLVTLGRYWR</sequence>
<protein>
    <recommendedName>
        <fullName evidence="1">CHAD domain-containing protein</fullName>
    </recommendedName>
</protein>
<dbReference type="EMBL" id="AVPK01000003">
    <property type="protein sequence ID" value="KGN38314.1"/>
    <property type="molecule type" value="Genomic_DNA"/>
</dbReference>
<reference evidence="2 3" key="1">
    <citation type="submission" date="2013-08" db="EMBL/GenBank/DDBJ databases">
        <title>The genome sequence of Knoellia subterranea.</title>
        <authorList>
            <person name="Zhu W."/>
            <person name="Wang G."/>
        </authorList>
    </citation>
    <scope>NUCLEOTIDE SEQUENCE [LARGE SCALE GENOMIC DNA]</scope>
    <source>
        <strain evidence="2 3">KCTC 19937</strain>
    </source>
</reference>
<gene>
    <name evidence="2" type="ORF">N803_09525</name>
</gene>
<dbReference type="PANTHER" id="PTHR39339">
    <property type="entry name" value="SLR1444 PROTEIN"/>
    <property type="match status" value="1"/>
</dbReference>
<dbReference type="OrthoDB" id="9777271at2"/>
<accession>A0A0A0JNH4</accession>